<dbReference type="InterPro" id="IPR036638">
    <property type="entry name" value="HLH_DNA-bd_sf"/>
</dbReference>
<accession>A0AAV0D1N9</accession>
<dbReference type="GO" id="GO:0000978">
    <property type="term" value="F:RNA polymerase II cis-regulatory region sequence-specific DNA binding"/>
    <property type="evidence" value="ECO:0007669"/>
    <property type="project" value="TreeGrafter"/>
</dbReference>
<comment type="caution">
    <text evidence="8">The sequence shown here is derived from an EMBL/GenBank/DDBJ whole genome shotgun (WGS) entry which is preliminary data.</text>
</comment>
<evidence type="ECO:0000256" key="6">
    <source>
        <dbReference type="SAM" id="MobiDB-lite"/>
    </source>
</evidence>
<dbReference type="GO" id="GO:0005634">
    <property type="term" value="C:nucleus"/>
    <property type="evidence" value="ECO:0007669"/>
    <property type="project" value="UniProtKB-SubCell"/>
</dbReference>
<evidence type="ECO:0000313" key="9">
    <source>
        <dbReference type="Proteomes" id="UP001152523"/>
    </source>
</evidence>
<dbReference type="GO" id="GO:0000981">
    <property type="term" value="F:DNA-binding transcription factor activity, RNA polymerase II-specific"/>
    <property type="evidence" value="ECO:0007669"/>
    <property type="project" value="TreeGrafter"/>
</dbReference>
<name>A0AAV0D1N9_9ASTE</name>
<evidence type="ECO:0000256" key="5">
    <source>
        <dbReference type="ARBA" id="ARBA00023242"/>
    </source>
</evidence>
<keyword evidence="3" id="KW-0238">DNA-binding</keyword>
<keyword evidence="5" id="KW-0539">Nucleus</keyword>
<dbReference type="SUPFAM" id="SSF47459">
    <property type="entry name" value="HLH, helix-loop-helix DNA-binding domain"/>
    <property type="match status" value="1"/>
</dbReference>
<evidence type="ECO:0000259" key="7">
    <source>
        <dbReference type="PROSITE" id="PS50888"/>
    </source>
</evidence>
<dbReference type="Gene3D" id="4.10.280.10">
    <property type="entry name" value="Helix-loop-helix DNA-binding domain"/>
    <property type="match status" value="1"/>
</dbReference>
<dbReference type="PROSITE" id="PS50888">
    <property type="entry name" value="BHLH"/>
    <property type="match status" value="1"/>
</dbReference>
<dbReference type="PANTHER" id="PTHR16223">
    <property type="entry name" value="TRANSCRIPTION FACTOR BHLH83-RELATED"/>
    <property type="match status" value="1"/>
</dbReference>
<reference evidence="8" key="1">
    <citation type="submission" date="2022-07" db="EMBL/GenBank/DDBJ databases">
        <authorList>
            <person name="Macas J."/>
            <person name="Novak P."/>
            <person name="Neumann P."/>
        </authorList>
    </citation>
    <scope>NUCLEOTIDE SEQUENCE</scope>
</reference>
<dbReference type="GO" id="GO:0046983">
    <property type="term" value="F:protein dimerization activity"/>
    <property type="evidence" value="ECO:0007669"/>
    <property type="project" value="InterPro"/>
</dbReference>
<feature type="domain" description="BHLH" evidence="7">
    <location>
        <begin position="181"/>
        <end position="230"/>
    </location>
</feature>
<dbReference type="Pfam" id="PF00010">
    <property type="entry name" value="HLH"/>
    <property type="match status" value="1"/>
</dbReference>
<keyword evidence="4" id="KW-0804">Transcription</keyword>
<evidence type="ECO:0000256" key="4">
    <source>
        <dbReference type="ARBA" id="ARBA00023163"/>
    </source>
</evidence>
<dbReference type="AlphaFoldDB" id="A0AAV0D1N9"/>
<dbReference type="PANTHER" id="PTHR16223:SF49">
    <property type="entry name" value="TRANSCRIPTION FACTOR BHLH52-RELATED"/>
    <property type="match status" value="1"/>
</dbReference>
<dbReference type="EMBL" id="CAMAPF010000065">
    <property type="protein sequence ID" value="CAH9090738.1"/>
    <property type="molecule type" value="Genomic_DNA"/>
</dbReference>
<dbReference type="InterPro" id="IPR011598">
    <property type="entry name" value="bHLH_dom"/>
</dbReference>
<protein>
    <recommendedName>
        <fullName evidence="7">BHLH domain-containing protein</fullName>
    </recommendedName>
</protein>
<evidence type="ECO:0000313" key="8">
    <source>
        <dbReference type="EMBL" id="CAH9090738.1"/>
    </source>
</evidence>
<evidence type="ECO:0000256" key="3">
    <source>
        <dbReference type="ARBA" id="ARBA00023125"/>
    </source>
</evidence>
<feature type="region of interest" description="Disordered" evidence="6">
    <location>
        <begin position="175"/>
        <end position="194"/>
    </location>
</feature>
<sequence>MAATSCLTSYYPTWETTHDNFLNFTQTLDDDPSPLFFPQPPPPPQPVDSHHLLEPSAAELLFGGFNYNHDFVLPEPTPVDPLFNSGDPIFSGDCFPLPPDFSFQQEREFREDPPKRQKLFHSEEEDITQSCFGVFIPNPPRLHEFKPPPPPPLPELPGGPLTAYCSEAESWMAGKKSDGGKTLSPQSIAARERRRRITEKTQELAKLIPGGQKMNTAEMFQAAYNYIKFMQTQVSVLQSCLSPSQENGETFMNEDLETLVGSSLIQEKLYSKDKCLVPEKFIQTLPNSQDLLMSSINPPN</sequence>
<gene>
    <name evidence="8" type="ORF">CEPIT_LOCUS11411</name>
</gene>
<proteinExistence type="predicted"/>
<keyword evidence="9" id="KW-1185">Reference proteome</keyword>
<evidence type="ECO:0000256" key="2">
    <source>
        <dbReference type="ARBA" id="ARBA00023015"/>
    </source>
</evidence>
<evidence type="ECO:0000256" key="1">
    <source>
        <dbReference type="ARBA" id="ARBA00004123"/>
    </source>
</evidence>
<dbReference type="SMART" id="SM00353">
    <property type="entry name" value="HLH"/>
    <property type="match status" value="1"/>
</dbReference>
<dbReference type="Proteomes" id="UP001152523">
    <property type="component" value="Unassembled WGS sequence"/>
</dbReference>
<organism evidence="8 9">
    <name type="scientific">Cuscuta epithymum</name>
    <dbReference type="NCBI Taxonomy" id="186058"/>
    <lineage>
        <taxon>Eukaryota</taxon>
        <taxon>Viridiplantae</taxon>
        <taxon>Streptophyta</taxon>
        <taxon>Embryophyta</taxon>
        <taxon>Tracheophyta</taxon>
        <taxon>Spermatophyta</taxon>
        <taxon>Magnoliopsida</taxon>
        <taxon>eudicotyledons</taxon>
        <taxon>Gunneridae</taxon>
        <taxon>Pentapetalae</taxon>
        <taxon>asterids</taxon>
        <taxon>lamiids</taxon>
        <taxon>Solanales</taxon>
        <taxon>Convolvulaceae</taxon>
        <taxon>Cuscuteae</taxon>
        <taxon>Cuscuta</taxon>
        <taxon>Cuscuta subgen. Cuscuta</taxon>
    </lineage>
</organism>
<dbReference type="InterPro" id="IPR045843">
    <property type="entry name" value="IND-like"/>
</dbReference>
<comment type="subcellular location">
    <subcellularLocation>
        <location evidence="1">Nucleus</location>
    </subcellularLocation>
</comment>
<keyword evidence="2" id="KW-0805">Transcription regulation</keyword>